<dbReference type="Gramene" id="OMERI02G28250.4">
    <property type="protein sequence ID" value="OMERI02G28250.4"/>
    <property type="gene ID" value="OMERI02G28250"/>
</dbReference>
<organism evidence="2">
    <name type="scientific">Oryza meridionalis</name>
    <dbReference type="NCBI Taxonomy" id="40149"/>
    <lineage>
        <taxon>Eukaryota</taxon>
        <taxon>Viridiplantae</taxon>
        <taxon>Streptophyta</taxon>
        <taxon>Embryophyta</taxon>
        <taxon>Tracheophyta</taxon>
        <taxon>Spermatophyta</taxon>
        <taxon>Magnoliopsida</taxon>
        <taxon>Liliopsida</taxon>
        <taxon>Poales</taxon>
        <taxon>Poaceae</taxon>
        <taxon>BOP clade</taxon>
        <taxon>Oryzoideae</taxon>
        <taxon>Oryzeae</taxon>
        <taxon>Oryzinae</taxon>
        <taxon>Oryza</taxon>
    </lineage>
</organism>
<reference evidence="2" key="1">
    <citation type="submission" date="2015-04" db="UniProtKB">
        <authorList>
            <consortium name="EnsemblPlants"/>
        </authorList>
    </citation>
    <scope>IDENTIFICATION</scope>
</reference>
<accession>A0A0E0CQB0</accession>
<name>A0A0E0CQB0_9ORYZ</name>
<evidence type="ECO:0000313" key="3">
    <source>
        <dbReference type="Proteomes" id="UP000008021"/>
    </source>
</evidence>
<evidence type="ECO:0000256" key="1">
    <source>
        <dbReference type="SAM" id="MobiDB-lite"/>
    </source>
</evidence>
<dbReference type="AlphaFoldDB" id="A0A0E0CQB0"/>
<dbReference type="EnsemblPlants" id="OMERI02G28250.4">
    <property type="protein sequence ID" value="OMERI02G28250.4"/>
    <property type="gene ID" value="OMERI02G28250"/>
</dbReference>
<keyword evidence="3" id="KW-1185">Reference proteome</keyword>
<dbReference type="HOGENOM" id="CLU_1520195_0_0_1"/>
<feature type="compositionally biased region" description="Low complexity" evidence="1">
    <location>
        <begin position="78"/>
        <end position="87"/>
    </location>
</feature>
<dbReference type="Proteomes" id="UP000008021">
    <property type="component" value="Chromosome 2"/>
</dbReference>
<sequence>MEAVGDASGQLHLRDDLQVRRPRVHHHEPVLAGGLVVDVAHQVPVILVAVALDVVGHEERFAGEAPEPEVALRHEAAGEVGEAGVGEPDALQRIHLPGQDPGRHDGAARHPGHAVEAGEDVGQDGRAGVALHEREHRTGSSPDDAGDGRRRECSMPSPSNRWCGPRGRCCGLGPLRM</sequence>
<proteinExistence type="predicted"/>
<feature type="region of interest" description="Disordered" evidence="1">
    <location>
        <begin position="76"/>
        <end position="159"/>
    </location>
</feature>
<evidence type="ECO:0000313" key="2">
    <source>
        <dbReference type="EnsemblPlants" id="OMERI02G28250.4"/>
    </source>
</evidence>
<reference evidence="2" key="2">
    <citation type="submission" date="2018-05" db="EMBL/GenBank/DDBJ databases">
        <title>OmerRS3 (Oryza meridionalis Reference Sequence Version 3).</title>
        <authorList>
            <person name="Zhang J."/>
            <person name="Kudrna D."/>
            <person name="Lee S."/>
            <person name="Talag J."/>
            <person name="Welchert J."/>
            <person name="Wing R.A."/>
        </authorList>
    </citation>
    <scope>NUCLEOTIDE SEQUENCE [LARGE SCALE GENOMIC DNA]</scope>
    <source>
        <strain evidence="2">cv. OR44</strain>
    </source>
</reference>
<protein>
    <submittedName>
        <fullName evidence="2">Uncharacterized protein</fullName>
    </submittedName>
</protein>